<dbReference type="AlphaFoldDB" id="B9WFK5"/>
<dbReference type="Proteomes" id="UP000002605">
    <property type="component" value="Chromosome 4"/>
</dbReference>
<proteinExistence type="predicted"/>
<dbReference type="GeneID" id="8047408"/>
<organism evidence="3 4">
    <name type="scientific">Candida dubliniensis (strain CD36 / ATCC MYA-646 / CBS 7987 / NCPF 3949 / NRRL Y-17841)</name>
    <name type="common">Yeast</name>
    <dbReference type="NCBI Taxonomy" id="573826"/>
    <lineage>
        <taxon>Eukaryota</taxon>
        <taxon>Fungi</taxon>
        <taxon>Dikarya</taxon>
        <taxon>Ascomycota</taxon>
        <taxon>Saccharomycotina</taxon>
        <taxon>Pichiomycetes</taxon>
        <taxon>Debaryomycetaceae</taxon>
        <taxon>Candida/Lodderomyces clade</taxon>
        <taxon>Candida</taxon>
    </lineage>
</organism>
<dbReference type="HOGENOM" id="CLU_744168_0_0_1"/>
<dbReference type="OrthoDB" id="4090091at2759"/>
<feature type="region of interest" description="Disordered" evidence="1">
    <location>
        <begin position="23"/>
        <end position="43"/>
    </location>
</feature>
<name>B9WFK5_CANDC</name>
<protein>
    <submittedName>
        <fullName evidence="3">Uncharacterized protein</fullName>
    </submittedName>
</protein>
<feature type="compositionally biased region" description="Polar residues" evidence="1">
    <location>
        <begin position="23"/>
        <end position="34"/>
    </location>
</feature>
<evidence type="ECO:0000313" key="3">
    <source>
        <dbReference type="EMBL" id="CAX42024.1"/>
    </source>
</evidence>
<reference evidence="3 4" key="1">
    <citation type="journal article" date="2009" name="Genome Res.">
        <title>Comparative genomics of the fungal pathogens Candida dubliniensis and Candida albicans.</title>
        <authorList>
            <person name="Jackson A.P."/>
            <person name="Gamble J.A."/>
            <person name="Yeomans T."/>
            <person name="Moran G.P."/>
            <person name="Saunders D."/>
            <person name="Harris D."/>
            <person name="Aslett M."/>
            <person name="Barrell J.F."/>
            <person name="Butler G."/>
            <person name="Citiulo F."/>
            <person name="Coleman D.C."/>
            <person name="de Groot P.W.J."/>
            <person name="Goodwin T.J."/>
            <person name="Quail M.A."/>
            <person name="McQuillan J."/>
            <person name="Munro C.A."/>
            <person name="Pain A."/>
            <person name="Poulter R.T."/>
            <person name="Rajandream M.A."/>
            <person name="Renauld H."/>
            <person name="Spiering M.J."/>
            <person name="Tivey A."/>
            <person name="Gow N.A.R."/>
            <person name="Barrell B."/>
            <person name="Sullivan D.J."/>
            <person name="Berriman M."/>
        </authorList>
    </citation>
    <scope>NUCLEOTIDE SEQUENCE [LARGE SCALE GENOMIC DNA]</scope>
    <source>
        <strain evidence="4">CD36 / ATCC MYA-646 / CBS 7987 / NCPF 3949 / NRRL Y-17841</strain>
    </source>
</reference>
<dbReference type="CGD" id="CAL0000167660">
    <property type="gene designation" value="Cd36_41440"/>
</dbReference>
<dbReference type="VEuPathDB" id="FungiDB:CD36_41440"/>
<evidence type="ECO:0000256" key="1">
    <source>
        <dbReference type="SAM" id="MobiDB-lite"/>
    </source>
</evidence>
<evidence type="ECO:0000313" key="2">
    <source>
        <dbReference type="CGD" id="CAL0000167660"/>
    </source>
</evidence>
<dbReference type="EMBL" id="FM992691">
    <property type="protein sequence ID" value="CAX42024.1"/>
    <property type="molecule type" value="Genomic_DNA"/>
</dbReference>
<keyword evidence="4" id="KW-1185">Reference proteome</keyword>
<evidence type="ECO:0000313" key="4">
    <source>
        <dbReference type="Proteomes" id="UP000002605"/>
    </source>
</evidence>
<dbReference type="eggNOG" id="ENOG502TCNY">
    <property type="taxonomic scope" value="Eukaryota"/>
</dbReference>
<dbReference type="RefSeq" id="XP_002419809.1">
    <property type="nucleotide sequence ID" value="XM_002419764.1"/>
</dbReference>
<sequence length="392" mass="45314">MVLKNSKWDKKAKYKYLKKHNILPTNKSNDNDTPSAKWSSKKKSINNTTTTGIILDDSDDEWDSDIDNALINHFYPQLSENDELTIEQKKKIKSQILANLDKDDADEEIDGIYLGSDANKTKELKPPNNNNQDSKFDLEQFINNLDVKPQKNKRKLLHNKISDNFLEEYGLSSYQELNRNVDDYNSIYEKKQKELVKNNINNIPIEKLDGFVIGESSIIDTITADKSKSTKKSNIQILTNDEKQKDIERQKLIEQENFYRQIKNKFNDNTMSKSNKSGKVLEINNFDNTDVDQLAHLNNRILRNDDNNKTTTLDNDIDLLLGISSDRDKIGSNIQQDGDFDTFINKLTINDDKEETSKHEQQYPLKLNSDNLNAKQNRNDVKDLDFLDDLLG</sequence>
<gene>
    <name evidence="2" type="ordered locus">Cd36_41440</name>
    <name evidence="3" type="ORF">CD36_41440</name>
</gene>
<accession>B9WFK5</accession>
<dbReference type="KEGG" id="cdu:CD36_41440"/>